<reference evidence="1 2" key="1">
    <citation type="submission" date="2014-11" db="EMBL/GenBank/DDBJ databases">
        <title>Pan-genome of Gallibacterium spp.</title>
        <authorList>
            <person name="Kudirkiene E."/>
            <person name="Bojesen A.M."/>
        </authorList>
    </citation>
    <scope>NUCLEOTIDE SEQUENCE [LARGE SCALE GENOMIC DNA]</scope>
    <source>
        <strain evidence="1 2">F298</strain>
    </source>
</reference>
<dbReference type="RefSeq" id="WP_065234845.1">
    <property type="nucleotide sequence ID" value="NZ_JTJS01000077.1"/>
</dbReference>
<evidence type="ECO:0000313" key="1">
    <source>
        <dbReference type="EMBL" id="OBX07112.1"/>
    </source>
</evidence>
<dbReference type="EMBL" id="JTJS01000077">
    <property type="protein sequence ID" value="OBX07112.1"/>
    <property type="molecule type" value="Genomic_DNA"/>
</dbReference>
<sequence length="66" mass="7607">MGDYPTKQNTELTPYLTAKDIVKLTGLTLQTIRKHYNAGHFPKPVKVGKKEFWNKEKINAFLSNEN</sequence>
<proteinExistence type="predicted"/>
<dbReference type="InterPro" id="IPR009061">
    <property type="entry name" value="DNA-bd_dom_put_sf"/>
</dbReference>
<protein>
    <recommendedName>
        <fullName evidence="3">DNA-binding protein</fullName>
    </recommendedName>
</protein>
<dbReference type="SUPFAM" id="SSF46955">
    <property type="entry name" value="Putative DNA-binding domain"/>
    <property type="match status" value="1"/>
</dbReference>
<dbReference type="Gene3D" id="1.10.238.160">
    <property type="match status" value="1"/>
</dbReference>
<comment type="caution">
    <text evidence="1">The sequence shown here is derived from an EMBL/GenBank/DDBJ whole genome shotgun (WGS) entry which is preliminary data.</text>
</comment>
<dbReference type="Proteomes" id="UP000243168">
    <property type="component" value="Unassembled WGS sequence"/>
</dbReference>
<dbReference type="AlphaFoldDB" id="A0A1A7PZI2"/>
<evidence type="ECO:0000313" key="2">
    <source>
        <dbReference type="Proteomes" id="UP000243168"/>
    </source>
</evidence>
<accession>A0A1A7PZI2</accession>
<name>A0A1A7PZI2_9PAST</name>
<organism evidence="1 2">
    <name type="scientific">Gallibacterium genomosp. 3</name>
    <dbReference type="NCBI Taxonomy" id="505345"/>
    <lineage>
        <taxon>Bacteria</taxon>
        <taxon>Pseudomonadati</taxon>
        <taxon>Pseudomonadota</taxon>
        <taxon>Gammaproteobacteria</taxon>
        <taxon>Pasteurellales</taxon>
        <taxon>Pasteurellaceae</taxon>
        <taxon>Gallibacterium</taxon>
    </lineage>
</organism>
<evidence type="ECO:0008006" key="3">
    <source>
        <dbReference type="Google" id="ProtNLM"/>
    </source>
</evidence>
<gene>
    <name evidence="1" type="ORF">QV07_07460</name>
</gene>